<gene>
    <name evidence="1" type="ORF">GKE72_13875</name>
</gene>
<organism evidence="1 2">
    <name type="scientific">Eubacterium ramulus</name>
    <dbReference type="NCBI Taxonomy" id="39490"/>
    <lineage>
        <taxon>Bacteria</taxon>
        <taxon>Bacillati</taxon>
        <taxon>Bacillota</taxon>
        <taxon>Clostridia</taxon>
        <taxon>Eubacteriales</taxon>
        <taxon>Eubacteriaceae</taxon>
        <taxon>Eubacterium</taxon>
    </lineage>
</organism>
<evidence type="ECO:0000313" key="1">
    <source>
        <dbReference type="EMBL" id="MSD17124.1"/>
    </source>
</evidence>
<dbReference type="EMBL" id="WKRA01000029">
    <property type="protein sequence ID" value="MSD17124.1"/>
    <property type="molecule type" value="Genomic_DNA"/>
</dbReference>
<proteinExistence type="predicted"/>
<accession>A0A844E670</accession>
<sequence>MFKEGQRYKFYKIGALGLKERKWVNAVVEHIPSHGRFVRFRMHFTNMFGEHSSYVESFTMNELAHMAKSGELVRR</sequence>
<dbReference type="Proteomes" id="UP000431304">
    <property type="component" value="Unassembled WGS sequence"/>
</dbReference>
<dbReference type="RefSeq" id="WP_154315034.1">
    <property type="nucleotide sequence ID" value="NZ_WKRA01000029.1"/>
</dbReference>
<protein>
    <submittedName>
        <fullName evidence="1">Uncharacterized protein</fullName>
    </submittedName>
</protein>
<comment type="caution">
    <text evidence="1">The sequence shown here is derived from an EMBL/GenBank/DDBJ whole genome shotgun (WGS) entry which is preliminary data.</text>
</comment>
<reference evidence="1 2" key="1">
    <citation type="journal article" date="2019" name="Nat. Med.">
        <title>A library of human gut bacterial isolates paired with longitudinal multiomics data enables mechanistic microbiome research.</title>
        <authorList>
            <person name="Poyet M."/>
            <person name="Groussin M."/>
            <person name="Gibbons S.M."/>
            <person name="Avila-Pacheco J."/>
            <person name="Jiang X."/>
            <person name="Kearney S.M."/>
            <person name="Perrotta A.R."/>
            <person name="Berdy B."/>
            <person name="Zhao S."/>
            <person name="Lieberman T.D."/>
            <person name="Swanson P.K."/>
            <person name="Smith M."/>
            <person name="Roesemann S."/>
            <person name="Alexander J.E."/>
            <person name="Rich S.A."/>
            <person name="Livny J."/>
            <person name="Vlamakis H."/>
            <person name="Clish C."/>
            <person name="Bullock K."/>
            <person name="Deik A."/>
            <person name="Scott J."/>
            <person name="Pierce K.A."/>
            <person name="Xavier R.J."/>
            <person name="Alm E.J."/>
        </authorList>
    </citation>
    <scope>NUCLEOTIDE SEQUENCE [LARGE SCALE GENOMIC DNA]</scope>
    <source>
        <strain evidence="1 2">BIOML-A3</strain>
    </source>
</reference>
<dbReference type="AlphaFoldDB" id="A0A844E670"/>
<evidence type="ECO:0000313" key="2">
    <source>
        <dbReference type="Proteomes" id="UP000431304"/>
    </source>
</evidence>
<name>A0A844E670_EUBRA</name>